<proteinExistence type="predicted"/>
<reference evidence="2" key="1">
    <citation type="journal article" date="2014" name="BMC Genomics">
        <title>Characterizing the developmental transcriptome of the oriental fruit fly, Bactrocera dorsalis (Diptera: Tephritidae) through comparative genomic analysis with Drosophila melanogaster utilizing modENCODE datasets.</title>
        <authorList>
            <person name="Geib S.M."/>
            <person name="Calla B."/>
            <person name="Hall B."/>
            <person name="Hou S."/>
            <person name="Manoukis N.C."/>
        </authorList>
    </citation>
    <scope>NUCLEOTIDE SEQUENCE</scope>
    <source>
        <strain evidence="2">Punador</strain>
    </source>
</reference>
<organism evidence="2">
    <name type="scientific">Bactrocera dorsalis</name>
    <name type="common">Oriental fruit fly</name>
    <name type="synonym">Dacus dorsalis</name>
    <dbReference type="NCBI Taxonomy" id="27457"/>
    <lineage>
        <taxon>Eukaryota</taxon>
        <taxon>Metazoa</taxon>
        <taxon>Ecdysozoa</taxon>
        <taxon>Arthropoda</taxon>
        <taxon>Hexapoda</taxon>
        <taxon>Insecta</taxon>
        <taxon>Pterygota</taxon>
        <taxon>Neoptera</taxon>
        <taxon>Endopterygota</taxon>
        <taxon>Diptera</taxon>
        <taxon>Brachycera</taxon>
        <taxon>Muscomorpha</taxon>
        <taxon>Tephritoidea</taxon>
        <taxon>Tephritidae</taxon>
        <taxon>Bactrocera</taxon>
        <taxon>Bactrocera</taxon>
    </lineage>
</organism>
<dbReference type="AlphaFoldDB" id="A0A034VS13"/>
<evidence type="ECO:0000313" key="2">
    <source>
        <dbReference type="EMBL" id="JAC44605.1"/>
    </source>
</evidence>
<dbReference type="EMBL" id="GAKP01014347">
    <property type="protein sequence ID" value="JAC44605.1"/>
    <property type="molecule type" value="Transcribed_RNA"/>
</dbReference>
<protein>
    <submittedName>
        <fullName evidence="2">Uncharacterized protein</fullName>
    </submittedName>
</protein>
<name>A0A034VS13_BACDO</name>
<feature type="transmembrane region" description="Helical" evidence="1">
    <location>
        <begin position="73"/>
        <end position="96"/>
    </location>
</feature>
<keyword evidence="1" id="KW-1133">Transmembrane helix</keyword>
<keyword evidence="1" id="KW-0812">Transmembrane</keyword>
<evidence type="ECO:0000256" key="1">
    <source>
        <dbReference type="SAM" id="Phobius"/>
    </source>
</evidence>
<accession>A0A034VS13</accession>
<sequence length="109" mass="11972">MAAAVCIAAAVDDGDDDKTVTCWAVADVKVFSRRNGLPLEANCVRLLIAIKTNKQRLTTSQPRPLHYCCHFSVVFFAIVVVAALTLPLLLLVALIFHQQLLLLTAFYCL</sequence>
<keyword evidence="1" id="KW-0472">Membrane</keyword>